<dbReference type="RefSeq" id="WP_237754039.1">
    <property type="nucleotide sequence ID" value="NZ_JSAM01000106.1"/>
</dbReference>
<protein>
    <submittedName>
        <fullName evidence="2">Uncharacterized protein</fullName>
    </submittedName>
</protein>
<evidence type="ECO:0000313" key="2">
    <source>
        <dbReference type="EMBL" id="KIA76753.1"/>
    </source>
</evidence>
<accession>A0A0C1E9I6</accession>
<reference evidence="2 3" key="1">
    <citation type="journal article" date="2014" name="Mol. Biol. Evol.">
        <title>Massive expansion of Ubiquitination-related gene families within the Chlamydiae.</title>
        <authorList>
            <person name="Domman D."/>
            <person name="Collingro A."/>
            <person name="Lagkouvardos I."/>
            <person name="Gehre L."/>
            <person name="Weinmaier T."/>
            <person name="Rattei T."/>
            <person name="Subtil A."/>
            <person name="Horn M."/>
        </authorList>
    </citation>
    <scope>NUCLEOTIDE SEQUENCE [LARGE SCALE GENOMIC DNA]</scope>
    <source>
        <strain evidence="2 3">OEW1</strain>
    </source>
</reference>
<comment type="caution">
    <text evidence="2">The sequence shown here is derived from an EMBL/GenBank/DDBJ whole genome shotgun (WGS) entry which is preliminary data.</text>
</comment>
<evidence type="ECO:0000313" key="3">
    <source>
        <dbReference type="Proteomes" id="UP000031307"/>
    </source>
</evidence>
<proteinExistence type="predicted"/>
<dbReference type="PATRIC" id="fig|83552.4.peg.2114"/>
<feature type="coiled-coil region" evidence="1">
    <location>
        <begin position="410"/>
        <end position="497"/>
    </location>
</feature>
<keyword evidence="1" id="KW-0175">Coiled coil</keyword>
<name>A0A0C1E9I6_9BACT</name>
<organism evidence="2 3">
    <name type="scientific">Parachlamydia acanthamoebae</name>
    <dbReference type="NCBI Taxonomy" id="83552"/>
    <lineage>
        <taxon>Bacteria</taxon>
        <taxon>Pseudomonadati</taxon>
        <taxon>Chlamydiota</taxon>
        <taxon>Chlamydiia</taxon>
        <taxon>Parachlamydiales</taxon>
        <taxon>Parachlamydiaceae</taxon>
        <taxon>Parachlamydia</taxon>
    </lineage>
</organism>
<dbReference type="Proteomes" id="UP000031307">
    <property type="component" value="Unassembled WGS sequence"/>
</dbReference>
<sequence>MEKTIILYSKQDQQFQMSMQVEANAPLNDARLIQIIEDVLGQVKEKPIKNLKLNVKDLSAITFEINQDQQVQKLSSELKQALPEDLRIKIVSATARALPKNFRSIKEIRQSLLDTWPSNVPVIKLLWNVAVHPLSLLGRLLFLKKYDISGLDLVQSPHDKRAFLTALEWSKDALDLKSEDDSLLPLGEEFTLAAQFKEAIETGKGQETGSKQTLAKKYAEQILERFEKVEDVDRAVNLMLIPTGYWKDRAFEPVLLAFYRHPEGYLALTELTYGQKNAAVSHDFGWKDGIDADKLSVYLAPILGLTEKTTDSQDFKKDNVYRLAYLKWMALKGKGAQNLGESEVLGEGEGIPTTVEAFRQGIWGTSGAVFLEPSPQRRMKVNRDPQQLVHETIRLQFSGSAAAEKAVFTLAILNDRLEKVLKALPQLREEEKRKWLHQLEKDQKRLERQLGKASGDIEFKDIIFGPNSAFSSYTKRIEQLKGELTKLERKEAAYQKKRLALFSKVKSVPTLLKVPEGFSIQAKTQKISSKEILAFDLKMVSEIQERFENPSMENVEATLEQLKTIAGRLDELVDQKKYQAAKELYRSVMSHLPLPISGDPGRAETFYDILYQVCLDQGNSQLLDQFSASLEKFSHFFWEAKIKTADMPLTASDWVHAINQQAVLLRLIEDRKTYIESIYPGQLDLNALKDPQKREKIKETLSYEDLAIYLIRSDINYDLLIEKLILEKHLKPSLSPDLEEKFTLIRHYFKEAAARKDSSFGLSINSLERVHDLYHKGKERDKVRPIMEELLIEESLYRRYAGKKSSSLHVPYLPGQMVDLLRAQTMFVSQLFPDTSFGETNGTIVALKNTFTHIREVRTDSPVKKKEILDEQLKKWNKSTFKALRKMKRLELRYNKSAWDMCEIYSPGGFRSIMNPYGVSPEGMIGHMQVNFNIQRKHTIHASEMGNPQARFFGGFLGKRAEPYQGAKESPYLEDGWGRMFGKGNSSATNLNYLFGLEDSNPVDDLLMISTEVKEENGRDYSPKNVQSILDLALQRFDFFEGPDEQRRLVAALFRPHVIQRALRLYPEYFLERADLLHEALQQAIQQGHHERAGFLLFLCSQIVNHAQAAMKWTDVDSKDPYVSEFQTPPADPDVLQEITERLPSFYTENPVSKKRYLTYLLGRLQHQNVSSEEQLNFSAYFVSFFANHADANFPEKLDLLKDPNTCANLLLAINRLQNLQEQVTIPFLAHMGIEWAEKILFPWMLKTYSADDWSMTLDKFVETSQGIILGAGGWSPNRKSPHVWEKGKTQVDISSMRIILIEGNRPNGVQTGLPKDLVQSSEYQFLFGDKKFYGTAQVGKAADERVYHFEDDQNRQFRAFCRQGDELPVIEQKFSSETTGLKKDRWYRFCFPQAEVTDKPLSGIEQKLSSQGMWVDSRHPKKGLAFLPLNASNTTLQDVFYLEFDQKSRLKTIKNQRGQQVVNERRNLLTKVMGPTASQDILFLRGKWAQRITEIRFLGLGINLKESKKQGPWKVVSGPYQGFEWNIGGDEKTRRLLSSLDASLEEFGLPLTDPETGDMHLLLWPQEVTKDAQGSLLFHKNETLAKPLKVRFSDRLPPQGSSAGFLYLAYLFGTKQDYQHAFYFLEQALQGRLESADELESFLKVMELFQKLPGNSVRSITLKLKAELCGRKIVRQQSQKGNFSPENWQAFLGDSQYIADLYRKREEHFEHSTFNPESLESFIKESFQELRLTEEELEEIGHVQVESLRDLTQEQDHFKTLQAQETPLDLTETQLKASIGELSEFLLASVQKPPKHPEELLANLHHLDSNVLSEHFFSFWNLVIDKKLKKKI</sequence>
<dbReference type="EMBL" id="JSAM01000106">
    <property type="protein sequence ID" value="KIA76753.1"/>
    <property type="molecule type" value="Genomic_DNA"/>
</dbReference>
<gene>
    <name evidence="2" type="ORF">DB43_HK00260</name>
</gene>
<evidence type="ECO:0000256" key="1">
    <source>
        <dbReference type="SAM" id="Coils"/>
    </source>
</evidence>